<dbReference type="InterPro" id="IPR051531">
    <property type="entry name" value="N-acetyltransferase"/>
</dbReference>
<accession>A0A099CTJ1</accession>
<dbReference type="EMBL" id="JROI01000015">
    <property type="protein sequence ID" value="KGI76981.1"/>
    <property type="molecule type" value="Genomic_DNA"/>
</dbReference>
<dbReference type="InterPro" id="IPR000182">
    <property type="entry name" value="GNAT_dom"/>
</dbReference>
<dbReference type="SUPFAM" id="SSF55729">
    <property type="entry name" value="Acyl-CoA N-acyltransferases (Nat)"/>
    <property type="match status" value="1"/>
</dbReference>
<dbReference type="GO" id="GO:0005737">
    <property type="term" value="C:cytoplasm"/>
    <property type="evidence" value="ECO:0007669"/>
    <property type="project" value="TreeGrafter"/>
</dbReference>
<dbReference type="HOGENOM" id="CLU_013985_3_6_6"/>
<proteinExistence type="predicted"/>
<dbReference type="PANTHER" id="PTHR43792">
    <property type="entry name" value="GNAT FAMILY, PUTATIVE (AFU_ORTHOLOGUE AFUA_3G00765)-RELATED-RELATED"/>
    <property type="match status" value="1"/>
</dbReference>
<dbReference type="AlphaFoldDB" id="A0A099CTJ1"/>
<evidence type="ECO:0000313" key="2">
    <source>
        <dbReference type="EMBL" id="KGI76981.1"/>
    </source>
</evidence>
<dbReference type="Gene3D" id="3.40.630.30">
    <property type="match status" value="1"/>
</dbReference>
<dbReference type="PANTHER" id="PTHR43792:SF9">
    <property type="entry name" value="RIBOSOMAL-PROTEIN-ALANINE ACETYLTRANSFERASE"/>
    <property type="match status" value="1"/>
</dbReference>
<protein>
    <recommendedName>
        <fullName evidence="1">N-acetyltransferase domain-containing protein</fullName>
    </recommendedName>
</protein>
<dbReference type="Pfam" id="PF13302">
    <property type="entry name" value="Acetyltransf_3"/>
    <property type="match status" value="1"/>
</dbReference>
<dbReference type="STRING" id="1543381.LF63_0113690"/>
<reference evidence="2 3" key="1">
    <citation type="submission" date="2014-09" db="EMBL/GenBank/DDBJ databases">
        <title>Xanthomonadaceae 3.5X direct submission.</title>
        <authorList>
            <person name="Fang T."/>
            <person name="Wang H."/>
        </authorList>
    </citation>
    <scope>NUCLEOTIDE SEQUENCE [LARGE SCALE GENOMIC DNA]</scope>
    <source>
        <strain evidence="2 3">3.5X</strain>
    </source>
</reference>
<feature type="domain" description="N-acetyltransferase" evidence="1">
    <location>
        <begin position="16"/>
        <end position="182"/>
    </location>
</feature>
<sequence>MAPETFAQVRLDTPRLCVRTPDVEDLDDLLSIYAHPDIARYGTHAPWTDLDEARAWLERAESGHTSASALTLVLEDRATQHVIGTCVLFSLHAESRRAEIGYTLHREHWGRGLMHEALTAFIGHAFEAMKLRRIEADIDPANAASRRVLERQGFVHEGRLRERWCVGGQVTDTDLYGLLHHEWRRPDVDA</sequence>
<dbReference type="GO" id="GO:0008999">
    <property type="term" value="F:protein-N-terminal-alanine acetyltransferase activity"/>
    <property type="evidence" value="ECO:0007669"/>
    <property type="project" value="TreeGrafter"/>
</dbReference>
<dbReference type="PROSITE" id="PS51186">
    <property type="entry name" value="GNAT"/>
    <property type="match status" value="1"/>
</dbReference>
<keyword evidence="3" id="KW-1185">Reference proteome</keyword>
<evidence type="ECO:0000259" key="1">
    <source>
        <dbReference type="PROSITE" id="PS51186"/>
    </source>
</evidence>
<evidence type="ECO:0000313" key="3">
    <source>
        <dbReference type="Proteomes" id="UP000029708"/>
    </source>
</evidence>
<comment type="caution">
    <text evidence="2">The sequence shown here is derived from an EMBL/GenBank/DDBJ whole genome shotgun (WGS) entry which is preliminary data.</text>
</comment>
<gene>
    <name evidence="2" type="ORF">LF63_0113690</name>
</gene>
<name>A0A099CTJ1_9GAMM</name>
<dbReference type="InterPro" id="IPR016181">
    <property type="entry name" value="Acyl_CoA_acyltransferase"/>
</dbReference>
<organism evidence="2 3">
    <name type="scientific">Oleiagrimonas soli</name>
    <dbReference type="NCBI Taxonomy" id="1543381"/>
    <lineage>
        <taxon>Bacteria</taxon>
        <taxon>Pseudomonadati</taxon>
        <taxon>Pseudomonadota</taxon>
        <taxon>Gammaproteobacteria</taxon>
        <taxon>Lysobacterales</taxon>
        <taxon>Rhodanobacteraceae</taxon>
        <taxon>Oleiagrimonas</taxon>
    </lineage>
</organism>
<dbReference type="Proteomes" id="UP000029708">
    <property type="component" value="Unassembled WGS sequence"/>
</dbReference>